<dbReference type="Pfam" id="PF12796">
    <property type="entry name" value="Ank_2"/>
    <property type="match status" value="1"/>
</dbReference>
<gene>
    <name evidence="3" type="ORF">LITE_LOCUS7638</name>
</gene>
<reference evidence="3" key="1">
    <citation type="submission" date="2022-08" db="EMBL/GenBank/DDBJ databases">
        <authorList>
            <person name="Gutierrez-Valencia J."/>
        </authorList>
    </citation>
    <scope>NUCLEOTIDE SEQUENCE</scope>
</reference>
<dbReference type="InterPro" id="IPR026961">
    <property type="entry name" value="PGG_dom"/>
</dbReference>
<accession>A0AAV0I549</accession>
<feature type="transmembrane region" description="Helical" evidence="1">
    <location>
        <begin position="822"/>
        <end position="843"/>
    </location>
</feature>
<dbReference type="Gene3D" id="1.25.40.20">
    <property type="entry name" value="Ankyrin repeat-containing domain"/>
    <property type="match status" value="2"/>
</dbReference>
<organism evidence="3 4">
    <name type="scientific">Linum tenue</name>
    <dbReference type="NCBI Taxonomy" id="586396"/>
    <lineage>
        <taxon>Eukaryota</taxon>
        <taxon>Viridiplantae</taxon>
        <taxon>Streptophyta</taxon>
        <taxon>Embryophyta</taxon>
        <taxon>Tracheophyta</taxon>
        <taxon>Spermatophyta</taxon>
        <taxon>Magnoliopsida</taxon>
        <taxon>eudicotyledons</taxon>
        <taxon>Gunneridae</taxon>
        <taxon>Pentapetalae</taxon>
        <taxon>rosids</taxon>
        <taxon>fabids</taxon>
        <taxon>Malpighiales</taxon>
        <taxon>Linaceae</taxon>
        <taxon>Linum</taxon>
    </lineage>
</organism>
<feature type="transmembrane region" description="Helical" evidence="1">
    <location>
        <begin position="792"/>
        <end position="816"/>
    </location>
</feature>
<dbReference type="PANTHER" id="PTHR24177">
    <property type="entry name" value="CASKIN"/>
    <property type="match status" value="1"/>
</dbReference>
<evidence type="ECO:0000259" key="2">
    <source>
        <dbReference type="Pfam" id="PF13962"/>
    </source>
</evidence>
<name>A0AAV0I549_9ROSI</name>
<evidence type="ECO:0000256" key="1">
    <source>
        <dbReference type="SAM" id="Phobius"/>
    </source>
</evidence>
<protein>
    <recommendedName>
        <fullName evidence="2">PGG domain-containing protein</fullName>
    </recommendedName>
</protein>
<dbReference type="InterPro" id="IPR036770">
    <property type="entry name" value="Ankyrin_rpt-contain_sf"/>
</dbReference>
<dbReference type="Proteomes" id="UP001154282">
    <property type="component" value="Unassembled WGS sequence"/>
</dbReference>
<feature type="transmembrane region" description="Helical" evidence="1">
    <location>
        <begin position="710"/>
        <end position="730"/>
    </location>
</feature>
<feature type="domain" description="PGG" evidence="2">
    <location>
        <begin position="703"/>
        <end position="816"/>
    </location>
</feature>
<dbReference type="SUPFAM" id="SSF48403">
    <property type="entry name" value="Ankyrin repeat"/>
    <property type="match status" value="1"/>
</dbReference>
<keyword evidence="4" id="KW-1185">Reference proteome</keyword>
<dbReference type="Pfam" id="PF13962">
    <property type="entry name" value="PGG"/>
    <property type="match status" value="1"/>
</dbReference>
<dbReference type="InterPro" id="IPR002110">
    <property type="entry name" value="Ankyrin_rpt"/>
</dbReference>
<keyword evidence="1" id="KW-1133">Transmembrane helix</keyword>
<keyword evidence="1" id="KW-0812">Transmembrane</keyword>
<dbReference type="GO" id="GO:0016020">
    <property type="term" value="C:membrane"/>
    <property type="evidence" value="ECO:0007669"/>
    <property type="project" value="TreeGrafter"/>
</dbReference>
<dbReference type="EMBL" id="CAMGYJ010000003">
    <property type="protein sequence ID" value="CAI0392695.1"/>
    <property type="molecule type" value="Genomic_DNA"/>
</dbReference>
<dbReference type="AlphaFoldDB" id="A0AAV0I549"/>
<proteinExistence type="predicted"/>
<comment type="caution">
    <text evidence="3">The sequence shown here is derived from an EMBL/GenBank/DDBJ whole genome shotgun (WGS) entry which is preliminary data.</text>
</comment>
<dbReference type="SMART" id="SM00248">
    <property type="entry name" value="ANK"/>
    <property type="match status" value="4"/>
</dbReference>
<evidence type="ECO:0000313" key="3">
    <source>
        <dbReference type="EMBL" id="CAI0392695.1"/>
    </source>
</evidence>
<feature type="transmembrane region" description="Helical" evidence="1">
    <location>
        <begin position="750"/>
        <end position="772"/>
    </location>
</feature>
<dbReference type="PANTHER" id="PTHR24177:SF292">
    <property type="entry name" value="ANKYRIN REPEAT FAMILY PROTEIN-RELATED"/>
    <property type="match status" value="1"/>
</dbReference>
<sequence length="870" mass="96814">MVVNRIYAFVATANGLSLRKKEKGKERVLSLMNFSLKLRRFPAPSTVKRRRNVPLIPTVAILLRYSLRPFSLSVSFSLSRRNQEAIAGLGTSKQKKETMGSRNTDSFQLGRSPSIKSCFPDTKSTEGSEYRSDLRSALHLKSYSCDVRDLSFPNFSPMSSLPPHRSSNVVMYDNALYTNNRAPNLEPSGSPFSGVRRSLDINHPRASPARTSGECKVAGFDPLLTLQASNENSALEMTAPSDNKYADGAKLALGDKRFKGYPRHVPLYLAALKGDWKTAKAYLQWHPTSIRAYITRGLETALHIAAGARHIVFVRKLVKRMTADDLALQNKVGNTALCFAAVAGVTEIAKVLVNKNRSLPLLRGSKGATPLYMAVLLGKRDVAWYLYSVTEDSALSGEDRIGLLVAAITSDLFDLALALLRNHPELATTRDANGESALHVLCRKPGAFYSGTQLGLWRRCIYSCIQVPFMGSSGSMQDDRLGRRILRVLLPLLTSLTVIFFVMALLTTPAIGRSVAHLVPDANLIYYMKLSHTQALELAKRLWDLILHLDNASVKEFIRTPTRLLFTAAELGMVEFLTILIRSYPDLIWKVDEHSRSIFHTAVVHRQEKVFSLINEIGALKDFIAIYKDEENNNMLHLAGKLPHPSRLNTDNGAALQLRREILWFKEVEKIVQPLYSEMKNADGKTPHDLFATEHKKLARDGEKWMKETASSCMVVATLITTMMFAAAFTVPGGNDQDTGMPLHLHTKSFLIFVISDALALVSSATSILIFLSMLTSRYAEEDFLSSLPNKLLTGLLTLFISIATMMMAFSSTLFMTLGYSYTWTTVTITTVACVPVLMYAFLQFRLVADIISHSYTTSIFFHPRNCLLG</sequence>
<feature type="transmembrane region" description="Helical" evidence="1">
    <location>
        <begin position="485"/>
        <end position="506"/>
    </location>
</feature>
<evidence type="ECO:0000313" key="4">
    <source>
        <dbReference type="Proteomes" id="UP001154282"/>
    </source>
</evidence>
<keyword evidence="1" id="KW-0472">Membrane</keyword>